<evidence type="ECO:0000313" key="2">
    <source>
        <dbReference type="EMBL" id="ADB39386.1"/>
    </source>
</evidence>
<feature type="coiled-coil region" evidence="1">
    <location>
        <begin position="269"/>
        <end position="307"/>
    </location>
</feature>
<keyword evidence="1" id="KW-0175">Coiled coil</keyword>
<dbReference type="AlphaFoldDB" id="D2QP78"/>
<dbReference type="Proteomes" id="UP000002028">
    <property type="component" value="Chromosome"/>
</dbReference>
<keyword evidence="3" id="KW-1185">Reference proteome</keyword>
<dbReference type="STRING" id="504472.Slin_3378"/>
<name>D2QP78_SPILD</name>
<dbReference type="RefSeq" id="WP_012927907.1">
    <property type="nucleotide sequence ID" value="NC_013730.1"/>
</dbReference>
<organism evidence="2 3">
    <name type="scientific">Spirosoma linguale (strain ATCC 33905 / DSM 74 / LMG 10896 / Claus 1)</name>
    <dbReference type="NCBI Taxonomy" id="504472"/>
    <lineage>
        <taxon>Bacteria</taxon>
        <taxon>Pseudomonadati</taxon>
        <taxon>Bacteroidota</taxon>
        <taxon>Cytophagia</taxon>
        <taxon>Cytophagales</taxon>
        <taxon>Cytophagaceae</taxon>
        <taxon>Spirosoma</taxon>
    </lineage>
</organism>
<dbReference type="eggNOG" id="COG3064">
    <property type="taxonomic scope" value="Bacteria"/>
</dbReference>
<feature type="coiled-coil region" evidence="1">
    <location>
        <begin position="32"/>
        <end position="92"/>
    </location>
</feature>
<evidence type="ECO:0000313" key="3">
    <source>
        <dbReference type="Proteomes" id="UP000002028"/>
    </source>
</evidence>
<dbReference type="EMBL" id="CP001769">
    <property type="protein sequence ID" value="ADB39386.1"/>
    <property type="molecule type" value="Genomic_DNA"/>
</dbReference>
<evidence type="ECO:0000256" key="1">
    <source>
        <dbReference type="SAM" id="Coils"/>
    </source>
</evidence>
<proteinExistence type="predicted"/>
<accession>D2QP78</accession>
<dbReference type="KEGG" id="sli:Slin_3378"/>
<sequence length="315" mass="36813">MNWTTAQQDALQHAIQRRNERDILQKQLVQTKAELEKRLHEQAALLDQWRDEQADVDQLNRLSWASLYYDLLNKKGQQLSKEEAEAQQARLRYDAICATVSTLQQQGADQEKRLPDFNDVDSVYEQLIERKREALLNSSDTVREQYQQHLTALIHNNHYAQELTEAKGAGVQALQEVMQLQKLLDEAHTWGIWDVMGGSTISSIVKYQKLDEVRDQSERVAQRLQLFRSEYADINQTFRSDWTINNNLTRFVDIFFDNIFTDWSVQARINEAREAAETIEHQLVTALTELERQLAQSAEQTKQQSDDFQRFLETV</sequence>
<gene>
    <name evidence="2" type="ordered locus">Slin_3378</name>
</gene>
<dbReference type="HOGENOM" id="CLU_073844_0_0_10"/>
<protein>
    <submittedName>
        <fullName evidence="2">Uncharacterized protein</fullName>
    </submittedName>
</protein>
<reference evidence="2 3" key="1">
    <citation type="journal article" date="2010" name="Stand. Genomic Sci.">
        <title>Complete genome sequence of Spirosoma linguale type strain (1).</title>
        <authorList>
            <person name="Lail K."/>
            <person name="Sikorski J."/>
            <person name="Saunders E."/>
            <person name="Lapidus A."/>
            <person name="Glavina Del Rio T."/>
            <person name="Copeland A."/>
            <person name="Tice H."/>
            <person name="Cheng J.-F."/>
            <person name="Lucas S."/>
            <person name="Nolan M."/>
            <person name="Bruce D."/>
            <person name="Goodwin L."/>
            <person name="Pitluck S."/>
            <person name="Ivanova N."/>
            <person name="Mavromatis K."/>
            <person name="Ovchinnikova G."/>
            <person name="Pati A."/>
            <person name="Chen A."/>
            <person name="Palaniappan K."/>
            <person name="Land M."/>
            <person name="Hauser L."/>
            <person name="Chang Y.-J."/>
            <person name="Jeffries C.D."/>
            <person name="Chain P."/>
            <person name="Brettin T."/>
            <person name="Detter J.C."/>
            <person name="Schuetze A."/>
            <person name="Rohde M."/>
            <person name="Tindall B.J."/>
            <person name="Goeker M."/>
            <person name="Bristow J."/>
            <person name="Eisen J.A."/>
            <person name="Markowitz V."/>
            <person name="Hugenholtz P."/>
            <person name="Kyrpides N.C."/>
            <person name="Klenk H.-P."/>
            <person name="Chen F."/>
        </authorList>
    </citation>
    <scope>NUCLEOTIDE SEQUENCE [LARGE SCALE GENOMIC DNA]</scope>
    <source>
        <strain evidence="3">ATCC 33905 / DSM 74 / LMG 10896 / Claus 1</strain>
    </source>
</reference>